<proteinExistence type="predicted"/>
<dbReference type="EMBL" id="KZ993034">
    <property type="protein sequence ID" value="RKP05784.1"/>
    <property type="molecule type" value="Genomic_DNA"/>
</dbReference>
<reference evidence="5" key="1">
    <citation type="journal article" date="2018" name="Nat. Microbiol.">
        <title>Leveraging single-cell genomics to expand the fungal tree of life.</title>
        <authorList>
            <person name="Ahrendt S.R."/>
            <person name="Quandt C.A."/>
            <person name="Ciobanu D."/>
            <person name="Clum A."/>
            <person name="Salamov A."/>
            <person name="Andreopoulos B."/>
            <person name="Cheng J.F."/>
            <person name="Woyke T."/>
            <person name="Pelin A."/>
            <person name="Henrissat B."/>
            <person name="Reynolds N.K."/>
            <person name="Benny G.L."/>
            <person name="Smith M.E."/>
            <person name="James T.Y."/>
            <person name="Grigoriev I.V."/>
        </authorList>
    </citation>
    <scope>NUCLEOTIDE SEQUENCE [LARGE SCALE GENOMIC DNA]</scope>
    <source>
        <strain evidence="5">RSA 1356</strain>
    </source>
</reference>
<evidence type="ECO:0000256" key="1">
    <source>
        <dbReference type="ARBA" id="ARBA00022741"/>
    </source>
</evidence>
<dbReference type="GO" id="GO:0016459">
    <property type="term" value="C:myosin complex"/>
    <property type="evidence" value="ECO:0007669"/>
    <property type="project" value="InterPro"/>
</dbReference>
<accession>A0A4P9XJ63</accession>
<feature type="domain" description="Myosin N-terminal SH3-like" evidence="3">
    <location>
        <begin position="33"/>
        <end position="68"/>
    </location>
</feature>
<evidence type="ECO:0000313" key="4">
    <source>
        <dbReference type="EMBL" id="RKP05784.1"/>
    </source>
</evidence>
<dbReference type="AlphaFoldDB" id="A0A4P9XJ63"/>
<feature type="non-terminal residue" evidence="4">
    <location>
        <position position="68"/>
    </location>
</feature>
<keyword evidence="2" id="KW-0067">ATP-binding</keyword>
<dbReference type="OrthoDB" id="6108017at2759"/>
<evidence type="ECO:0000256" key="2">
    <source>
        <dbReference type="ARBA" id="ARBA00022840"/>
    </source>
</evidence>
<sequence length="68" mass="7496">MSIRGSIGRSGLLRLSSVTDQAAQDAVAMAEFAGKRWVWVEDVKEGYIAGYITKENGEHVEVQLNNDQ</sequence>
<dbReference type="PROSITE" id="PS51844">
    <property type="entry name" value="SH3_LIKE"/>
    <property type="match status" value="1"/>
</dbReference>
<dbReference type="Proteomes" id="UP000271241">
    <property type="component" value="Unassembled WGS sequence"/>
</dbReference>
<evidence type="ECO:0000259" key="3">
    <source>
        <dbReference type="PROSITE" id="PS51844"/>
    </source>
</evidence>
<dbReference type="InterPro" id="IPR008989">
    <property type="entry name" value="Myosin_S1_N"/>
</dbReference>
<protein>
    <recommendedName>
        <fullName evidence="3">Myosin N-terminal SH3-like domain-containing protein</fullName>
    </recommendedName>
</protein>
<dbReference type="SUPFAM" id="SSF50084">
    <property type="entry name" value="Myosin S1 fragment, N-terminal domain"/>
    <property type="match status" value="1"/>
</dbReference>
<dbReference type="GO" id="GO:0003774">
    <property type="term" value="F:cytoskeletal motor activity"/>
    <property type="evidence" value="ECO:0007669"/>
    <property type="project" value="InterPro"/>
</dbReference>
<dbReference type="GO" id="GO:0051015">
    <property type="term" value="F:actin filament binding"/>
    <property type="evidence" value="ECO:0007669"/>
    <property type="project" value="InterPro"/>
</dbReference>
<keyword evidence="1" id="KW-0547">Nucleotide-binding</keyword>
<dbReference type="STRING" id="78915.A0A4P9XJ63"/>
<dbReference type="Pfam" id="PF02736">
    <property type="entry name" value="Myosin_N"/>
    <property type="match status" value="1"/>
</dbReference>
<evidence type="ECO:0000313" key="5">
    <source>
        <dbReference type="Proteomes" id="UP000271241"/>
    </source>
</evidence>
<organism evidence="4 5">
    <name type="scientific">Thamnocephalis sphaerospora</name>
    <dbReference type="NCBI Taxonomy" id="78915"/>
    <lineage>
        <taxon>Eukaryota</taxon>
        <taxon>Fungi</taxon>
        <taxon>Fungi incertae sedis</taxon>
        <taxon>Zoopagomycota</taxon>
        <taxon>Zoopagomycotina</taxon>
        <taxon>Zoopagomycetes</taxon>
        <taxon>Zoopagales</taxon>
        <taxon>Sigmoideomycetaceae</taxon>
        <taxon>Thamnocephalis</taxon>
    </lineage>
</organism>
<name>A0A4P9XJ63_9FUNG</name>
<dbReference type="Gene3D" id="2.30.30.360">
    <property type="entry name" value="Myosin S1 fragment, N-terminal"/>
    <property type="match status" value="1"/>
</dbReference>
<dbReference type="InterPro" id="IPR004009">
    <property type="entry name" value="SH3_Myosin"/>
</dbReference>
<dbReference type="GO" id="GO:0005524">
    <property type="term" value="F:ATP binding"/>
    <property type="evidence" value="ECO:0007669"/>
    <property type="project" value="UniProtKB-KW"/>
</dbReference>
<gene>
    <name evidence="4" type="ORF">THASP1DRAFT_32389</name>
</gene>
<keyword evidence="5" id="KW-1185">Reference proteome</keyword>